<organism evidence="8 9">
    <name type="scientific">Allomyces macrogynus (strain ATCC 38327)</name>
    <name type="common">Allomyces javanicus var. macrogynus</name>
    <dbReference type="NCBI Taxonomy" id="578462"/>
    <lineage>
        <taxon>Eukaryota</taxon>
        <taxon>Fungi</taxon>
        <taxon>Fungi incertae sedis</taxon>
        <taxon>Blastocladiomycota</taxon>
        <taxon>Blastocladiomycetes</taxon>
        <taxon>Blastocladiales</taxon>
        <taxon>Blastocladiaceae</taxon>
        <taxon>Allomyces</taxon>
    </lineage>
</organism>
<feature type="transmembrane region" description="Helical" evidence="6">
    <location>
        <begin position="234"/>
        <end position="253"/>
    </location>
</feature>
<feature type="transmembrane region" description="Helical" evidence="6">
    <location>
        <begin position="465"/>
        <end position="487"/>
    </location>
</feature>
<dbReference type="Proteomes" id="UP000054350">
    <property type="component" value="Unassembled WGS sequence"/>
</dbReference>
<protein>
    <recommendedName>
        <fullName evidence="10">EamA domain-containing protein</fullName>
    </recommendedName>
</protein>
<evidence type="ECO:0000256" key="2">
    <source>
        <dbReference type="ARBA" id="ARBA00022692"/>
    </source>
</evidence>
<feature type="transmembrane region" description="Helical" evidence="6">
    <location>
        <begin position="300"/>
        <end position="318"/>
    </location>
</feature>
<feature type="region of interest" description="Disordered" evidence="5">
    <location>
        <begin position="345"/>
        <end position="377"/>
    </location>
</feature>
<evidence type="ECO:0000256" key="7">
    <source>
        <dbReference type="SAM" id="SignalP"/>
    </source>
</evidence>
<dbReference type="Pfam" id="PF05653">
    <property type="entry name" value="Mg_trans_NIPA"/>
    <property type="match status" value="2"/>
</dbReference>
<keyword evidence="2 6" id="KW-0812">Transmembrane</keyword>
<evidence type="ECO:0000256" key="3">
    <source>
        <dbReference type="ARBA" id="ARBA00022989"/>
    </source>
</evidence>
<keyword evidence="7" id="KW-0732">Signal</keyword>
<dbReference type="PANTHER" id="PTHR12570">
    <property type="match status" value="1"/>
</dbReference>
<dbReference type="PANTHER" id="PTHR12570:SF9">
    <property type="entry name" value="MAGNESIUM TRANSPORTER NIPA8-RELATED"/>
    <property type="match status" value="1"/>
</dbReference>
<evidence type="ECO:0000256" key="1">
    <source>
        <dbReference type="ARBA" id="ARBA00004141"/>
    </source>
</evidence>
<feature type="transmembrane region" description="Helical" evidence="6">
    <location>
        <begin position="260"/>
        <end position="280"/>
    </location>
</feature>
<dbReference type="InterPro" id="IPR037185">
    <property type="entry name" value="EmrE-like"/>
</dbReference>
<sequence>MTLAALLLVVLAVLAAPQSVHASSPDALVVEPNVGLAAQHILALRDPSSPADAPGGCSNGTCTAHAGEYCLHAVDCASYSVLGDSACSAPCALQAQCSVSGDIFRSADASAQRCCHGLPLSATCVLPGRRGVPQCATGLKCLPAGDDETGLAMCATKPPSSRWVIGVVISVIGGVVLNLGLNLQKLSFRRAAAIPEPARPPPYRQPIWVFGFTVWILANLASFVALSFAAQSLIAALGAVSLVANAVAAPLINKEPFGKLDALAIVLISTGTVVIVAFASHDEAEYTLCALMLFYRRPSVIAYLTVNVAVIVGLWFFIRIMDAHLARIEHARVLAASLPRHASVTAASGTESDRETPTTMTSKTLHRQSTASAASVTPAFRASSSSTISSAASTRPLARAAFGSAAASPRWLARVGPTSVAARYLLPLAYAALGGMLGGLTVLLAKSAAELIVTTAQGENQFRFVATYLILVGIAVTGVGQVVYINAGLQRYDALVQVPAFYVVYTLCGIVSGGLYFNEFHALSGTQFALFSVGVVLTFLGVACLAGRLGQSAEPPGPATLVRDSDVPLDALGRPDWDAYDARLGAHKTNPDTVASPMPMDDGDAVTVGPARSPSPNALVHRLARQRMPSDVLFLTGEPSSTGGEFVRPVEAAGSRGIEPPSPGRATSPRLRAVGS</sequence>
<dbReference type="EMBL" id="GG745337">
    <property type="protein sequence ID" value="KNE61052.1"/>
    <property type="molecule type" value="Genomic_DNA"/>
</dbReference>
<evidence type="ECO:0000256" key="6">
    <source>
        <dbReference type="SAM" id="Phobius"/>
    </source>
</evidence>
<dbReference type="GO" id="GO:0016020">
    <property type="term" value="C:membrane"/>
    <property type="evidence" value="ECO:0007669"/>
    <property type="project" value="UniProtKB-SubCell"/>
</dbReference>
<keyword evidence="4 6" id="KW-0472">Membrane</keyword>
<evidence type="ECO:0000256" key="5">
    <source>
        <dbReference type="SAM" id="MobiDB-lite"/>
    </source>
</evidence>
<feature type="signal peptide" evidence="7">
    <location>
        <begin position="1"/>
        <end position="22"/>
    </location>
</feature>
<feature type="chain" id="PRO_5005548045" description="EamA domain-containing protein" evidence="7">
    <location>
        <begin position="23"/>
        <end position="676"/>
    </location>
</feature>
<dbReference type="GO" id="GO:0015095">
    <property type="term" value="F:magnesium ion transmembrane transporter activity"/>
    <property type="evidence" value="ECO:0007669"/>
    <property type="project" value="InterPro"/>
</dbReference>
<feature type="compositionally biased region" description="Polar residues" evidence="5">
    <location>
        <begin position="357"/>
        <end position="375"/>
    </location>
</feature>
<feature type="transmembrane region" description="Helical" evidence="6">
    <location>
        <begin position="528"/>
        <end position="546"/>
    </location>
</feature>
<evidence type="ECO:0008006" key="10">
    <source>
        <dbReference type="Google" id="ProtNLM"/>
    </source>
</evidence>
<evidence type="ECO:0000313" key="8">
    <source>
        <dbReference type="EMBL" id="KNE61052.1"/>
    </source>
</evidence>
<accession>A0A0L0SF33</accession>
<feature type="region of interest" description="Disordered" evidence="5">
    <location>
        <begin position="634"/>
        <end position="676"/>
    </location>
</feature>
<comment type="subcellular location">
    <subcellularLocation>
        <location evidence="1">Membrane</location>
        <topology evidence="1">Multi-pass membrane protein</topology>
    </subcellularLocation>
</comment>
<dbReference type="VEuPathDB" id="FungiDB:AMAG_06807"/>
<gene>
    <name evidence="8" type="ORF">AMAG_06807</name>
</gene>
<evidence type="ECO:0000256" key="4">
    <source>
        <dbReference type="ARBA" id="ARBA00023136"/>
    </source>
</evidence>
<evidence type="ECO:0000313" key="9">
    <source>
        <dbReference type="Proteomes" id="UP000054350"/>
    </source>
</evidence>
<feature type="transmembrane region" description="Helical" evidence="6">
    <location>
        <begin position="163"/>
        <end position="181"/>
    </location>
</feature>
<dbReference type="eggNOG" id="KOG2922">
    <property type="taxonomic scope" value="Eukaryota"/>
</dbReference>
<feature type="transmembrane region" description="Helical" evidence="6">
    <location>
        <begin position="424"/>
        <end position="445"/>
    </location>
</feature>
<dbReference type="OMA" id="THRSKHY"/>
<name>A0A0L0SF33_ALLM3</name>
<dbReference type="SUPFAM" id="SSF103481">
    <property type="entry name" value="Multidrug resistance efflux transporter EmrE"/>
    <property type="match status" value="1"/>
</dbReference>
<reference evidence="8 9" key="1">
    <citation type="submission" date="2009-11" db="EMBL/GenBank/DDBJ databases">
        <title>Annotation of Allomyces macrogynus ATCC 38327.</title>
        <authorList>
            <consortium name="The Broad Institute Genome Sequencing Platform"/>
            <person name="Russ C."/>
            <person name="Cuomo C."/>
            <person name="Burger G."/>
            <person name="Gray M.W."/>
            <person name="Holland P.W.H."/>
            <person name="King N."/>
            <person name="Lang F.B.F."/>
            <person name="Roger A.J."/>
            <person name="Ruiz-Trillo I."/>
            <person name="Young S.K."/>
            <person name="Zeng Q."/>
            <person name="Gargeya S."/>
            <person name="Fitzgerald M."/>
            <person name="Haas B."/>
            <person name="Abouelleil A."/>
            <person name="Alvarado L."/>
            <person name="Arachchi H.M."/>
            <person name="Berlin A."/>
            <person name="Chapman S.B."/>
            <person name="Gearin G."/>
            <person name="Goldberg J."/>
            <person name="Griggs A."/>
            <person name="Gujja S."/>
            <person name="Hansen M."/>
            <person name="Heiman D."/>
            <person name="Howarth C."/>
            <person name="Larimer J."/>
            <person name="Lui A."/>
            <person name="MacDonald P.J.P."/>
            <person name="McCowen C."/>
            <person name="Montmayeur A."/>
            <person name="Murphy C."/>
            <person name="Neiman D."/>
            <person name="Pearson M."/>
            <person name="Priest M."/>
            <person name="Roberts A."/>
            <person name="Saif S."/>
            <person name="Shea T."/>
            <person name="Sisk P."/>
            <person name="Stolte C."/>
            <person name="Sykes S."/>
            <person name="Wortman J."/>
            <person name="Nusbaum C."/>
            <person name="Birren B."/>
        </authorList>
    </citation>
    <scope>NUCLEOTIDE SEQUENCE [LARGE SCALE GENOMIC DNA]</scope>
    <source>
        <strain evidence="8 9">ATCC 38327</strain>
    </source>
</reference>
<dbReference type="STRING" id="578462.A0A0L0SF33"/>
<keyword evidence="3 6" id="KW-1133">Transmembrane helix</keyword>
<feature type="transmembrane region" description="Helical" evidence="6">
    <location>
        <begin position="494"/>
        <end position="516"/>
    </location>
</feature>
<dbReference type="OrthoDB" id="165382at2759"/>
<reference evidence="9" key="2">
    <citation type="submission" date="2009-11" db="EMBL/GenBank/DDBJ databases">
        <title>The Genome Sequence of Allomyces macrogynus strain ATCC 38327.</title>
        <authorList>
            <consortium name="The Broad Institute Genome Sequencing Platform"/>
            <person name="Russ C."/>
            <person name="Cuomo C."/>
            <person name="Shea T."/>
            <person name="Young S.K."/>
            <person name="Zeng Q."/>
            <person name="Koehrsen M."/>
            <person name="Haas B."/>
            <person name="Borodovsky M."/>
            <person name="Guigo R."/>
            <person name="Alvarado L."/>
            <person name="Berlin A."/>
            <person name="Borenstein D."/>
            <person name="Chen Z."/>
            <person name="Engels R."/>
            <person name="Freedman E."/>
            <person name="Gellesch M."/>
            <person name="Goldberg J."/>
            <person name="Griggs A."/>
            <person name="Gujja S."/>
            <person name="Heiman D."/>
            <person name="Hepburn T."/>
            <person name="Howarth C."/>
            <person name="Jen D."/>
            <person name="Larson L."/>
            <person name="Lewis B."/>
            <person name="Mehta T."/>
            <person name="Park D."/>
            <person name="Pearson M."/>
            <person name="Roberts A."/>
            <person name="Saif S."/>
            <person name="Shenoy N."/>
            <person name="Sisk P."/>
            <person name="Stolte C."/>
            <person name="Sykes S."/>
            <person name="Walk T."/>
            <person name="White J."/>
            <person name="Yandava C."/>
            <person name="Burger G."/>
            <person name="Gray M.W."/>
            <person name="Holland P.W.H."/>
            <person name="King N."/>
            <person name="Lang F.B.F."/>
            <person name="Roger A.J."/>
            <person name="Ruiz-Trillo I."/>
            <person name="Lander E."/>
            <person name="Nusbaum C."/>
        </authorList>
    </citation>
    <scope>NUCLEOTIDE SEQUENCE [LARGE SCALE GENOMIC DNA]</scope>
    <source>
        <strain evidence="9">ATCC 38327</strain>
    </source>
</reference>
<proteinExistence type="predicted"/>
<keyword evidence="9" id="KW-1185">Reference proteome</keyword>
<feature type="transmembrane region" description="Helical" evidence="6">
    <location>
        <begin position="207"/>
        <end position="228"/>
    </location>
</feature>
<dbReference type="AlphaFoldDB" id="A0A0L0SF33"/>
<dbReference type="InterPro" id="IPR008521">
    <property type="entry name" value="Mg_trans_NIPA"/>
</dbReference>